<name>A0A6I3SLL4_HELMO</name>
<dbReference type="OrthoDB" id="2079570at2"/>
<accession>A0A6I3SLL4</accession>
<dbReference type="RefSeq" id="WP_155476930.1">
    <property type="nucleotide sequence ID" value="NZ_WNKU01000015.1"/>
</dbReference>
<comment type="caution">
    <text evidence="1">The sequence shown here is derived from an EMBL/GenBank/DDBJ whole genome shotgun (WGS) entry which is preliminary data.</text>
</comment>
<proteinExistence type="predicted"/>
<protein>
    <submittedName>
        <fullName evidence="1">Uncharacterized protein</fullName>
    </submittedName>
</protein>
<reference evidence="1 2" key="1">
    <citation type="submission" date="2019-11" db="EMBL/GenBank/DDBJ databases">
        <title>Whole-genome sequence of a the green, strictly anaerobic photosynthetic bacterium Heliobacillus mobilis DSM 6151.</title>
        <authorList>
            <person name="Kyndt J.A."/>
            <person name="Meyer T.E."/>
        </authorList>
    </citation>
    <scope>NUCLEOTIDE SEQUENCE [LARGE SCALE GENOMIC DNA]</scope>
    <source>
        <strain evidence="1 2">DSM 6151</strain>
    </source>
</reference>
<keyword evidence="2" id="KW-1185">Reference proteome</keyword>
<dbReference type="AlphaFoldDB" id="A0A6I3SLL4"/>
<gene>
    <name evidence="1" type="ORF">GJ688_12735</name>
</gene>
<organism evidence="1 2">
    <name type="scientific">Heliobacterium mobile</name>
    <name type="common">Heliobacillus mobilis</name>
    <dbReference type="NCBI Taxonomy" id="28064"/>
    <lineage>
        <taxon>Bacteria</taxon>
        <taxon>Bacillati</taxon>
        <taxon>Bacillota</taxon>
        <taxon>Clostridia</taxon>
        <taxon>Eubacteriales</taxon>
        <taxon>Heliobacteriaceae</taxon>
        <taxon>Heliobacterium</taxon>
    </lineage>
</organism>
<dbReference type="Proteomes" id="UP000430670">
    <property type="component" value="Unassembled WGS sequence"/>
</dbReference>
<sequence length="226" mass="24698">MNSLVSLQPFTLIYDGTQIDGFTGSGISEMDCSGYDRAFYFTALGVTEISRVEFELVGNGTGADVVIELRSGLVSDGSTEGELLYQMVLPKEFLPKTKAFVSIPFDATGLVNGARYWLLVRGAGDATNHFHLIGETASNANYPCYYRTGSVGSWTLGPSGHFKVFSGELGELRHGMYGAGFTTIEYNAEILSKVYRYLPPSGTAQGGIRDILVYDWNGEYLKRGRM</sequence>
<dbReference type="EMBL" id="WNKU01000015">
    <property type="protein sequence ID" value="MTV49838.1"/>
    <property type="molecule type" value="Genomic_DNA"/>
</dbReference>
<evidence type="ECO:0000313" key="2">
    <source>
        <dbReference type="Proteomes" id="UP000430670"/>
    </source>
</evidence>
<evidence type="ECO:0000313" key="1">
    <source>
        <dbReference type="EMBL" id="MTV49838.1"/>
    </source>
</evidence>